<dbReference type="GO" id="GO:0019843">
    <property type="term" value="F:rRNA binding"/>
    <property type="evidence" value="ECO:0007669"/>
    <property type="project" value="UniProtKB-KW"/>
</dbReference>
<comment type="function">
    <text evidence="1">One of the primary rRNA binding proteins, it binds specifically to the 5'-end of 16S ribosomal RNA.</text>
</comment>
<dbReference type="Proteomes" id="UP000316726">
    <property type="component" value="Chromosome 14"/>
</dbReference>
<dbReference type="Gene3D" id="2.40.50.140">
    <property type="entry name" value="Nucleic acid-binding proteins"/>
    <property type="match status" value="1"/>
</dbReference>
<keyword evidence="6" id="KW-0687">Ribonucleoprotein</keyword>
<protein>
    <recommendedName>
        <fullName evidence="7">Small ribosomal subunit protein uS17c</fullName>
    </recommendedName>
</protein>
<dbReference type="CDD" id="cd00364">
    <property type="entry name" value="Ribosomal_uS17"/>
    <property type="match status" value="1"/>
</dbReference>
<name>A0A5B8MWY9_9CHLO</name>
<evidence type="ECO:0000256" key="5">
    <source>
        <dbReference type="ARBA" id="ARBA00022980"/>
    </source>
</evidence>
<dbReference type="GO" id="GO:0006412">
    <property type="term" value="P:translation"/>
    <property type="evidence" value="ECO:0007669"/>
    <property type="project" value="InterPro"/>
</dbReference>
<dbReference type="SUPFAM" id="SSF50249">
    <property type="entry name" value="Nucleic acid-binding proteins"/>
    <property type="match status" value="1"/>
</dbReference>
<dbReference type="InterPro" id="IPR012340">
    <property type="entry name" value="NA-bd_OB-fold"/>
</dbReference>
<dbReference type="Pfam" id="PF00366">
    <property type="entry name" value="Ribosomal_S17"/>
    <property type="match status" value="1"/>
</dbReference>
<dbReference type="NCBIfam" id="TIGR03635">
    <property type="entry name" value="uS17_bact"/>
    <property type="match status" value="1"/>
</dbReference>
<accession>A0A5B8MWY9</accession>
<keyword evidence="11" id="KW-1185">Reference proteome</keyword>
<dbReference type="HAMAP" id="MF_01345_B">
    <property type="entry name" value="Ribosomal_uS17_B"/>
    <property type="match status" value="1"/>
</dbReference>
<dbReference type="PRINTS" id="PR00973">
    <property type="entry name" value="RIBOSOMALS17"/>
</dbReference>
<proteinExistence type="inferred from homology"/>
<evidence type="ECO:0000256" key="2">
    <source>
        <dbReference type="ARBA" id="ARBA00010254"/>
    </source>
</evidence>
<dbReference type="GO" id="GO:0022627">
    <property type="term" value="C:cytosolic small ribosomal subunit"/>
    <property type="evidence" value="ECO:0007669"/>
    <property type="project" value="TreeGrafter"/>
</dbReference>
<evidence type="ECO:0000256" key="4">
    <source>
        <dbReference type="ARBA" id="ARBA00022884"/>
    </source>
</evidence>
<dbReference type="EMBL" id="CP031047">
    <property type="protein sequence ID" value="QDZ24676.1"/>
    <property type="molecule type" value="Genomic_DNA"/>
</dbReference>
<evidence type="ECO:0000256" key="6">
    <source>
        <dbReference type="ARBA" id="ARBA00023274"/>
    </source>
</evidence>
<evidence type="ECO:0000313" key="10">
    <source>
        <dbReference type="EMBL" id="QDZ24676.1"/>
    </source>
</evidence>
<keyword evidence="3" id="KW-0699">rRNA-binding</keyword>
<reference evidence="8" key="2">
    <citation type="submission" date="2021-01" db="EMBL/GenBank/DDBJ databases">
        <authorList>
            <person name="Corre E."/>
            <person name="Pelletier E."/>
            <person name="Niang G."/>
            <person name="Scheremetjew M."/>
            <person name="Finn R."/>
            <person name="Kale V."/>
            <person name="Holt S."/>
            <person name="Cochrane G."/>
            <person name="Meng A."/>
            <person name="Brown T."/>
            <person name="Cohen L."/>
        </authorList>
    </citation>
    <scope>NUCLEOTIDE SEQUENCE</scope>
    <source>
        <strain evidence="8">CCMP1205</strain>
    </source>
</reference>
<gene>
    <name evidence="10" type="ORF">A3770_14p71940</name>
    <name evidence="8" type="ORF">CPRI1469_LOCUS7785</name>
    <name evidence="9" type="ORF">CPRI1469_LOCUS7786</name>
</gene>
<dbReference type="NCBIfam" id="NF004123">
    <property type="entry name" value="PRK05610.1"/>
    <property type="match status" value="1"/>
</dbReference>
<dbReference type="STRING" id="1764295.A0A5B8MWY9"/>
<dbReference type="GO" id="GO:0003735">
    <property type="term" value="F:structural constituent of ribosome"/>
    <property type="evidence" value="ECO:0007669"/>
    <property type="project" value="InterPro"/>
</dbReference>
<evidence type="ECO:0000256" key="3">
    <source>
        <dbReference type="ARBA" id="ARBA00022730"/>
    </source>
</evidence>
<evidence type="ECO:0000313" key="9">
    <source>
        <dbReference type="EMBL" id="CAD9718920.1"/>
    </source>
</evidence>
<dbReference type="PANTHER" id="PTHR10744:SF1">
    <property type="entry name" value="SMALL RIBOSOMAL SUBUNIT PROTEIN US17M"/>
    <property type="match status" value="1"/>
</dbReference>
<evidence type="ECO:0000256" key="7">
    <source>
        <dbReference type="ARBA" id="ARBA00035251"/>
    </source>
</evidence>
<dbReference type="EMBL" id="HBHL01011850">
    <property type="protein sequence ID" value="CAD9718919.1"/>
    <property type="molecule type" value="Transcribed_RNA"/>
</dbReference>
<comment type="similarity">
    <text evidence="2">Belongs to the universal ribosomal protein uS17 family.</text>
</comment>
<keyword evidence="4" id="KW-0694">RNA-binding</keyword>
<sequence length="138" mass="14840">MNRAGLCGGVSVARPGSHVAVVGGARTQASVVPCSFGRLGRRQVSAMSATASDEDKIIKKLKGTVVSTKMDKTAVVRVTRTVAHPKYGKRMKKTKKFYAHDEDNACNEGDVVIVEAARPSSKTKRWTLKEIVEPAVSK</sequence>
<evidence type="ECO:0000313" key="11">
    <source>
        <dbReference type="Proteomes" id="UP000316726"/>
    </source>
</evidence>
<reference evidence="10 11" key="1">
    <citation type="submission" date="2018-07" db="EMBL/GenBank/DDBJ databases">
        <title>The complete nuclear genome of the prasinophyte Chloropicon primus (CCMP1205).</title>
        <authorList>
            <person name="Pombert J.-F."/>
            <person name="Otis C."/>
            <person name="Turmel M."/>
            <person name="Lemieux C."/>
        </authorList>
    </citation>
    <scope>NUCLEOTIDE SEQUENCE [LARGE SCALE GENOMIC DNA]</scope>
    <source>
        <strain evidence="10 11">CCMP1205</strain>
    </source>
</reference>
<dbReference type="AlphaFoldDB" id="A0A5B8MWY9"/>
<evidence type="ECO:0000256" key="1">
    <source>
        <dbReference type="ARBA" id="ARBA00002932"/>
    </source>
</evidence>
<evidence type="ECO:0000313" key="8">
    <source>
        <dbReference type="EMBL" id="CAD9718919.1"/>
    </source>
</evidence>
<dbReference type="InterPro" id="IPR019984">
    <property type="entry name" value="Ribosomal_uS17_bact/chlr"/>
</dbReference>
<keyword evidence="5 10" id="KW-0689">Ribosomal protein</keyword>
<dbReference type="PANTHER" id="PTHR10744">
    <property type="entry name" value="40S RIBOSOMAL PROTEIN S11 FAMILY MEMBER"/>
    <property type="match status" value="1"/>
</dbReference>
<dbReference type="EMBL" id="HBHL01011851">
    <property type="protein sequence ID" value="CAD9718920.1"/>
    <property type="molecule type" value="Transcribed_RNA"/>
</dbReference>
<dbReference type="InterPro" id="IPR000266">
    <property type="entry name" value="Ribosomal_uS17"/>
</dbReference>
<dbReference type="OrthoDB" id="274752at2759"/>
<organism evidence="10 11">
    <name type="scientific">Chloropicon primus</name>
    <dbReference type="NCBI Taxonomy" id="1764295"/>
    <lineage>
        <taxon>Eukaryota</taxon>
        <taxon>Viridiplantae</taxon>
        <taxon>Chlorophyta</taxon>
        <taxon>Chloropicophyceae</taxon>
        <taxon>Chloropicales</taxon>
        <taxon>Chloropicaceae</taxon>
        <taxon>Chloropicon</taxon>
    </lineage>
</organism>